<feature type="transmembrane region" description="Helical" evidence="8">
    <location>
        <begin position="187"/>
        <end position="207"/>
    </location>
</feature>
<accession>A0ABN1JKN4</accession>
<keyword evidence="4" id="KW-0808">Transferase</keyword>
<evidence type="ECO:0000256" key="7">
    <source>
        <dbReference type="ARBA" id="ARBA00023136"/>
    </source>
</evidence>
<evidence type="ECO:0000256" key="2">
    <source>
        <dbReference type="ARBA" id="ARBA00022475"/>
    </source>
</evidence>
<gene>
    <name evidence="9" type="ORF">GCM10008906_23620</name>
</gene>
<keyword evidence="10" id="KW-1185">Reference proteome</keyword>
<proteinExistence type="predicted"/>
<keyword evidence="3" id="KW-0328">Glycosyltransferase</keyword>
<sequence length="416" mass="47897">MKNNYYKKITTLGIICCILWLVLINTKPLSDFVYYNELAKQIANGGTWGNTYTSVGYPIVLGFIYKIFGSSLIVAKIFNLALTLVNYKLLYSLLKKLDINETRRKIIYTLFVLFPQNIFYNSILASEILFTTIFLLVTLIYYSNIKLKYPLIGILVGINTMVKPFFILFFFAIFIVELGLKIKFLNVLKHTVTVLLVSLICISPWLYRNTKLIGQFTTVSNNGGIVLYINNNSQNKFGRWMAAKDVENSVVLKEEYIKANMTEKNKMLKTSAKKWIQAHPLQFIGLGFKRLANTYFIPDDVLFTFNGANLNKIAKILIISYTALVKIIVFLFAIIGIIIKSKNIIKDLFKKNKINAYDLYILVCFYMFTCVYFVTEGQGRYSFSTIFIAIYLFSESFMKTKFCKTKIENDISTTLN</sequence>
<dbReference type="Proteomes" id="UP001501510">
    <property type="component" value="Unassembled WGS sequence"/>
</dbReference>
<keyword evidence="6 8" id="KW-1133">Transmembrane helix</keyword>
<reference evidence="9 10" key="1">
    <citation type="journal article" date="2019" name="Int. J. Syst. Evol. Microbiol.">
        <title>The Global Catalogue of Microorganisms (GCM) 10K type strain sequencing project: providing services to taxonomists for standard genome sequencing and annotation.</title>
        <authorList>
            <consortium name="The Broad Institute Genomics Platform"/>
            <consortium name="The Broad Institute Genome Sequencing Center for Infectious Disease"/>
            <person name="Wu L."/>
            <person name="Ma J."/>
        </authorList>
    </citation>
    <scope>NUCLEOTIDE SEQUENCE [LARGE SCALE GENOMIC DNA]</scope>
    <source>
        <strain evidence="9 10">JCM 1407</strain>
    </source>
</reference>
<evidence type="ECO:0000256" key="6">
    <source>
        <dbReference type="ARBA" id="ARBA00022989"/>
    </source>
</evidence>
<comment type="caution">
    <text evidence="9">The sequence shown here is derived from an EMBL/GenBank/DDBJ whole genome shotgun (WGS) entry which is preliminary data.</text>
</comment>
<evidence type="ECO:0000313" key="10">
    <source>
        <dbReference type="Proteomes" id="UP001501510"/>
    </source>
</evidence>
<feature type="transmembrane region" description="Helical" evidence="8">
    <location>
        <begin position="106"/>
        <end position="139"/>
    </location>
</feature>
<protein>
    <submittedName>
        <fullName evidence="9">Membrane protein</fullName>
    </submittedName>
</protein>
<feature type="transmembrane region" description="Helical" evidence="8">
    <location>
        <begin position="63"/>
        <end position="85"/>
    </location>
</feature>
<keyword evidence="2" id="KW-1003">Cell membrane</keyword>
<feature type="transmembrane region" description="Helical" evidence="8">
    <location>
        <begin position="151"/>
        <end position="175"/>
    </location>
</feature>
<comment type="subcellular location">
    <subcellularLocation>
        <location evidence="1">Cell membrane</location>
        <topology evidence="1">Multi-pass membrane protein</topology>
    </subcellularLocation>
</comment>
<evidence type="ECO:0000256" key="8">
    <source>
        <dbReference type="SAM" id="Phobius"/>
    </source>
</evidence>
<dbReference type="EMBL" id="BAAACG010000010">
    <property type="protein sequence ID" value="GAA0741858.1"/>
    <property type="molecule type" value="Genomic_DNA"/>
</dbReference>
<feature type="transmembrane region" description="Helical" evidence="8">
    <location>
        <begin position="381"/>
        <end position="398"/>
    </location>
</feature>
<evidence type="ECO:0000256" key="5">
    <source>
        <dbReference type="ARBA" id="ARBA00022692"/>
    </source>
</evidence>
<dbReference type="InterPro" id="IPR050297">
    <property type="entry name" value="LipidA_mod_glycosyltrf_83"/>
</dbReference>
<feature type="transmembrane region" description="Helical" evidence="8">
    <location>
        <begin position="359"/>
        <end position="375"/>
    </location>
</feature>
<evidence type="ECO:0000256" key="1">
    <source>
        <dbReference type="ARBA" id="ARBA00004651"/>
    </source>
</evidence>
<name>A0ABN1JKN4_9CLOT</name>
<keyword evidence="7 8" id="KW-0472">Membrane</keyword>
<evidence type="ECO:0000256" key="3">
    <source>
        <dbReference type="ARBA" id="ARBA00022676"/>
    </source>
</evidence>
<evidence type="ECO:0000256" key="4">
    <source>
        <dbReference type="ARBA" id="ARBA00022679"/>
    </source>
</evidence>
<organism evidence="9 10">
    <name type="scientific">Clostridium oceanicum</name>
    <dbReference type="NCBI Taxonomy" id="1543"/>
    <lineage>
        <taxon>Bacteria</taxon>
        <taxon>Bacillati</taxon>
        <taxon>Bacillota</taxon>
        <taxon>Clostridia</taxon>
        <taxon>Eubacteriales</taxon>
        <taxon>Clostridiaceae</taxon>
        <taxon>Clostridium</taxon>
    </lineage>
</organism>
<dbReference type="PANTHER" id="PTHR33908:SF11">
    <property type="entry name" value="MEMBRANE PROTEIN"/>
    <property type="match status" value="1"/>
</dbReference>
<evidence type="ECO:0000313" key="9">
    <source>
        <dbReference type="EMBL" id="GAA0741858.1"/>
    </source>
</evidence>
<dbReference type="RefSeq" id="WP_343761816.1">
    <property type="nucleotide sequence ID" value="NZ_BAAACG010000010.1"/>
</dbReference>
<feature type="transmembrane region" description="Helical" evidence="8">
    <location>
        <begin position="316"/>
        <end position="339"/>
    </location>
</feature>
<dbReference type="PANTHER" id="PTHR33908">
    <property type="entry name" value="MANNOSYLTRANSFERASE YKCB-RELATED"/>
    <property type="match status" value="1"/>
</dbReference>
<keyword evidence="5 8" id="KW-0812">Transmembrane</keyword>